<name>A0A853CH67_9ACTN</name>
<feature type="transmembrane region" description="Helical" evidence="2">
    <location>
        <begin position="194"/>
        <end position="223"/>
    </location>
</feature>
<keyword evidence="2" id="KW-1133">Transmembrane helix</keyword>
<feature type="region of interest" description="Disordered" evidence="1">
    <location>
        <begin position="434"/>
        <end position="481"/>
    </location>
</feature>
<keyword evidence="4" id="KW-1185">Reference proteome</keyword>
<protein>
    <recommendedName>
        <fullName evidence="5">O-antigen ligase</fullName>
    </recommendedName>
</protein>
<feature type="transmembrane region" description="Helical" evidence="2">
    <location>
        <begin position="6"/>
        <end position="39"/>
    </location>
</feature>
<keyword evidence="2" id="KW-0472">Membrane</keyword>
<feature type="transmembrane region" description="Helical" evidence="2">
    <location>
        <begin position="46"/>
        <end position="64"/>
    </location>
</feature>
<evidence type="ECO:0000313" key="3">
    <source>
        <dbReference type="EMBL" id="NYJ05882.1"/>
    </source>
</evidence>
<feature type="transmembrane region" description="Helical" evidence="2">
    <location>
        <begin position="76"/>
        <end position="95"/>
    </location>
</feature>
<feature type="transmembrane region" description="Helical" evidence="2">
    <location>
        <begin position="107"/>
        <end position="125"/>
    </location>
</feature>
<comment type="caution">
    <text evidence="3">The sequence shown here is derived from an EMBL/GenBank/DDBJ whole genome shotgun (WGS) entry which is preliminary data.</text>
</comment>
<evidence type="ECO:0000313" key="4">
    <source>
        <dbReference type="Proteomes" id="UP000541969"/>
    </source>
</evidence>
<accession>A0A853CH67</accession>
<sequence length="481" mass="48864">MTARLLVTAGVGIAVVVAGAVAVPAALLPVAGLAVLVLAAPLLRSLARGAAWTLPLLAGLAVLLTDTAGRSIAPGAARYLATAAVVATVVLLGAAPDARSRALRTTALVLFGYGLLGTLYGRFALGTVNGTLPLIGPMVIACLPPVRGRGPADWRLGLRALAVAGTVFALGSGLSRLGVLPATQIDVLNHEKAFVVVLGIAAALAARDRLLVVASLAAAVFAFSTYPAATYLLAAGTALGTVLLARWAPRTGTRVVLAVVVMAGTVLAVLNVDRLIALTQSYFQLVGKIDNGDTREALYRTALSRLTSPVFSHFFTGDITVVGNLSGTDRVVPVHNDYLSITLGGGFVAAALLLGLFLFANGLALRTLREVDDAWQRRTVVVLLGAVNAAAVSAFANPIFMNPGASAVTFALLAALVAACRVYASGTESAVAQPERVGTSSSTAAARAVSGSRASARSARPAGSAPSARVRWGTTSANRPS</sequence>
<feature type="compositionally biased region" description="Low complexity" evidence="1">
    <location>
        <begin position="436"/>
        <end position="471"/>
    </location>
</feature>
<feature type="transmembrane region" description="Helical" evidence="2">
    <location>
        <begin position="156"/>
        <end position="174"/>
    </location>
</feature>
<evidence type="ECO:0008006" key="5">
    <source>
        <dbReference type="Google" id="ProtNLM"/>
    </source>
</evidence>
<organism evidence="3 4">
    <name type="scientific">Petropleomorpha daqingensis</name>
    <dbReference type="NCBI Taxonomy" id="2026353"/>
    <lineage>
        <taxon>Bacteria</taxon>
        <taxon>Bacillati</taxon>
        <taxon>Actinomycetota</taxon>
        <taxon>Actinomycetes</taxon>
        <taxon>Geodermatophilales</taxon>
        <taxon>Geodermatophilaceae</taxon>
        <taxon>Petropleomorpha</taxon>
    </lineage>
</organism>
<feature type="transmembrane region" description="Helical" evidence="2">
    <location>
        <begin position="406"/>
        <end position="424"/>
    </location>
</feature>
<keyword evidence="2" id="KW-0812">Transmembrane</keyword>
<gene>
    <name evidence="3" type="ORF">GGQ55_002160</name>
</gene>
<dbReference type="EMBL" id="JACBZT010000001">
    <property type="protein sequence ID" value="NYJ05882.1"/>
    <property type="molecule type" value="Genomic_DNA"/>
</dbReference>
<evidence type="ECO:0000256" key="2">
    <source>
        <dbReference type="SAM" id="Phobius"/>
    </source>
</evidence>
<feature type="transmembrane region" description="Helical" evidence="2">
    <location>
        <begin position="229"/>
        <end position="248"/>
    </location>
</feature>
<feature type="transmembrane region" description="Helical" evidence="2">
    <location>
        <begin position="338"/>
        <end position="359"/>
    </location>
</feature>
<feature type="transmembrane region" description="Helical" evidence="2">
    <location>
        <begin position="255"/>
        <end position="272"/>
    </location>
</feature>
<evidence type="ECO:0000256" key="1">
    <source>
        <dbReference type="SAM" id="MobiDB-lite"/>
    </source>
</evidence>
<proteinExistence type="predicted"/>
<reference evidence="3 4" key="1">
    <citation type="submission" date="2020-07" db="EMBL/GenBank/DDBJ databases">
        <title>Sequencing the genomes of 1000 actinobacteria strains.</title>
        <authorList>
            <person name="Klenk H.-P."/>
        </authorList>
    </citation>
    <scope>NUCLEOTIDE SEQUENCE [LARGE SCALE GENOMIC DNA]</scope>
    <source>
        <strain evidence="3 4">DSM 104001</strain>
    </source>
</reference>
<feature type="transmembrane region" description="Helical" evidence="2">
    <location>
        <begin position="380"/>
        <end position="400"/>
    </location>
</feature>
<dbReference type="AlphaFoldDB" id="A0A853CH67"/>
<dbReference type="Proteomes" id="UP000541969">
    <property type="component" value="Unassembled WGS sequence"/>
</dbReference>